<reference evidence="1" key="1">
    <citation type="submission" date="2022-11" db="EMBL/GenBank/DDBJ databases">
        <authorList>
            <person name="Petersen C."/>
        </authorList>
    </citation>
    <scope>NUCLEOTIDE SEQUENCE</scope>
    <source>
        <strain evidence="1">IBT 22155</strain>
    </source>
</reference>
<dbReference type="EMBL" id="JAPQKL010000001">
    <property type="protein sequence ID" value="KAJ5146495.1"/>
    <property type="molecule type" value="Genomic_DNA"/>
</dbReference>
<evidence type="ECO:0000313" key="2">
    <source>
        <dbReference type="Proteomes" id="UP001149079"/>
    </source>
</evidence>
<reference evidence="1" key="2">
    <citation type="journal article" date="2023" name="IMA Fungus">
        <title>Comparative genomic study of the Penicillium genus elucidates a diverse pangenome and 15 lateral gene transfer events.</title>
        <authorList>
            <person name="Petersen C."/>
            <person name="Sorensen T."/>
            <person name="Nielsen M.R."/>
            <person name="Sondergaard T.E."/>
            <person name="Sorensen J.L."/>
            <person name="Fitzpatrick D.A."/>
            <person name="Frisvad J.C."/>
            <person name="Nielsen K.L."/>
        </authorList>
    </citation>
    <scope>NUCLEOTIDE SEQUENCE</scope>
    <source>
        <strain evidence="1">IBT 22155</strain>
    </source>
</reference>
<sequence length="187" mass="21232">MRGRFRWTPVKLGGVVEQGHARPARNHKRSTTDVDILIRSQTVFDSLGSVEGFEVIEGRLSYREVIVDLLTTIDDRFTYNQVDGYARHVEGVRMLRFDFALAVKIRCSYLRSDDSNGLEKQQTDLLDVVFLAKATRKAGQTILDSCAALFQVGCYHAVLVRLQLRFNDFKVLADVGFGRLVIPWANH</sequence>
<gene>
    <name evidence="1" type="ORF">N7515_001059</name>
</gene>
<dbReference type="GeneID" id="81400973"/>
<protein>
    <submittedName>
        <fullName evidence="1">Uncharacterized protein</fullName>
    </submittedName>
</protein>
<dbReference type="OrthoDB" id="5397552at2759"/>
<proteinExistence type="predicted"/>
<name>A0A9W9HGJ1_9EURO</name>
<dbReference type="RefSeq" id="XP_056526969.1">
    <property type="nucleotide sequence ID" value="XM_056661803.1"/>
</dbReference>
<evidence type="ECO:0000313" key="1">
    <source>
        <dbReference type="EMBL" id="KAJ5146495.1"/>
    </source>
</evidence>
<comment type="caution">
    <text evidence="1">The sequence shown here is derived from an EMBL/GenBank/DDBJ whole genome shotgun (WGS) entry which is preliminary data.</text>
</comment>
<dbReference type="AlphaFoldDB" id="A0A9W9HGJ1"/>
<keyword evidence="2" id="KW-1185">Reference proteome</keyword>
<organism evidence="1 2">
    <name type="scientific">Penicillium bovifimosum</name>
    <dbReference type="NCBI Taxonomy" id="126998"/>
    <lineage>
        <taxon>Eukaryota</taxon>
        <taxon>Fungi</taxon>
        <taxon>Dikarya</taxon>
        <taxon>Ascomycota</taxon>
        <taxon>Pezizomycotina</taxon>
        <taxon>Eurotiomycetes</taxon>
        <taxon>Eurotiomycetidae</taxon>
        <taxon>Eurotiales</taxon>
        <taxon>Aspergillaceae</taxon>
        <taxon>Penicillium</taxon>
    </lineage>
</organism>
<accession>A0A9W9HGJ1</accession>
<dbReference type="Proteomes" id="UP001149079">
    <property type="component" value="Unassembled WGS sequence"/>
</dbReference>